<feature type="transmembrane region" description="Helical" evidence="2">
    <location>
        <begin position="16"/>
        <end position="33"/>
    </location>
</feature>
<accession>A0A0E9R1L0</accession>
<evidence type="ECO:0000256" key="1">
    <source>
        <dbReference type="SAM" id="MobiDB-lite"/>
    </source>
</evidence>
<evidence type="ECO:0000313" key="3">
    <source>
        <dbReference type="EMBL" id="JAH22999.1"/>
    </source>
</evidence>
<name>A0A0E9R1L0_ANGAN</name>
<keyword evidence="2" id="KW-0812">Transmembrane</keyword>
<dbReference type="EMBL" id="GBXM01085578">
    <property type="protein sequence ID" value="JAH22999.1"/>
    <property type="molecule type" value="Transcribed_RNA"/>
</dbReference>
<reference evidence="3" key="2">
    <citation type="journal article" date="2015" name="Fish Shellfish Immunol.">
        <title>Early steps in the European eel (Anguilla anguilla)-Vibrio vulnificus interaction in the gills: Role of the RtxA13 toxin.</title>
        <authorList>
            <person name="Callol A."/>
            <person name="Pajuelo D."/>
            <person name="Ebbesson L."/>
            <person name="Teles M."/>
            <person name="MacKenzie S."/>
            <person name="Amaro C."/>
        </authorList>
    </citation>
    <scope>NUCLEOTIDE SEQUENCE</scope>
</reference>
<proteinExistence type="predicted"/>
<keyword evidence="2" id="KW-0472">Membrane</keyword>
<reference evidence="3" key="1">
    <citation type="submission" date="2014-11" db="EMBL/GenBank/DDBJ databases">
        <authorList>
            <person name="Amaro Gonzalez C."/>
        </authorList>
    </citation>
    <scope>NUCLEOTIDE SEQUENCE</scope>
</reference>
<sequence>MAHLKPPCSTDCIQTHYLYGIFLSVLFLSPLKLTNAANMPRWAQQKTTGSLRAPGASPAGTVATDPLPGDLPSCRSPFQLKLWHT</sequence>
<organism evidence="3">
    <name type="scientific">Anguilla anguilla</name>
    <name type="common">European freshwater eel</name>
    <name type="synonym">Muraena anguilla</name>
    <dbReference type="NCBI Taxonomy" id="7936"/>
    <lineage>
        <taxon>Eukaryota</taxon>
        <taxon>Metazoa</taxon>
        <taxon>Chordata</taxon>
        <taxon>Craniata</taxon>
        <taxon>Vertebrata</taxon>
        <taxon>Euteleostomi</taxon>
        <taxon>Actinopterygii</taxon>
        <taxon>Neopterygii</taxon>
        <taxon>Teleostei</taxon>
        <taxon>Anguilliformes</taxon>
        <taxon>Anguillidae</taxon>
        <taxon>Anguilla</taxon>
    </lineage>
</organism>
<feature type="region of interest" description="Disordered" evidence="1">
    <location>
        <begin position="45"/>
        <end position="70"/>
    </location>
</feature>
<protein>
    <submittedName>
        <fullName evidence="3">Uncharacterized protein</fullName>
    </submittedName>
</protein>
<evidence type="ECO:0000256" key="2">
    <source>
        <dbReference type="SAM" id="Phobius"/>
    </source>
</evidence>
<keyword evidence="2" id="KW-1133">Transmembrane helix</keyword>
<dbReference type="AlphaFoldDB" id="A0A0E9R1L0"/>